<reference evidence="2 3" key="1">
    <citation type="submission" date="2018-11" db="EMBL/GenBank/DDBJ databases">
        <authorList>
            <person name="Kleinhagauer T."/>
            <person name="Glaeser S.P."/>
            <person name="Spergser J."/>
            <person name="Ruckert C."/>
            <person name="Kaempfer P."/>
            <person name="Busse H.-J."/>
        </authorList>
    </citation>
    <scope>NUCLEOTIDE SEQUENCE [LARGE SCALE GENOMIC DNA]</scope>
    <source>
        <strain evidence="2 3">200CH</strain>
    </source>
</reference>
<dbReference type="EC" id="3.1.-.-" evidence="2"/>
<dbReference type="AlphaFoldDB" id="A0A3G6J3R2"/>
<evidence type="ECO:0000256" key="1">
    <source>
        <dbReference type="SAM" id="MobiDB-lite"/>
    </source>
</evidence>
<gene>
    <name evidence="2" type="primary">ygbF</name>
    <name evidence="2" type="ORF">CCHOA_00685</name>
</gene>
<feature type="compositionally biased region" description="Basic residues" evidence="1">
    <location>
        <begin position="106"/>
        <end position="117"/>
    </location>
</feature>
<dbReference type="InterPro" id="IPR010152">
    <property type="entry name" value="CRISPR-assoc_prot_Cas2_sub"/>
</dbReference>
<dbReference type="NCBIfam" id="TIGR01873">
    <property type="entry name" value="cas_CT1978"/>
    <property type="match status" value="1"/>
</dbReference>
<name>A0A3G6J3R2_9CORY</name>
<keyword evidence="3" id="KW-1185">Reference proteome</keyword>
<proteinExistence type="predicted"/>
<dbReference type="Gene3D" id="3.30.70.240">
    <property type="match status" value="1"/>
</dbReference>
<dbReference type="EMBL" id="CP033896">
    <property type="protein sequence ID" value="AZA12566.1"/>
    <property type="molecule type" value="Genomic_DNA"/>
</dbReference>
<accession>A0A3G6J3R2</accession>
<evidence type="ECO:0000313" key="2">
    <source>
        <dbReference type="EMBL" id="AZA12566.1"/>
    </source>
</evidence>
<dbReference type="Pfam" id="PF09707">
    <property type="entry name" value="Cas_Cas2CT1978"/>
    <property type="match status" value="1"/>
</dbReference>
<organism evidence="2 3">
    <name type="scientific">Corynebacterium choanae</name>
    <dbReference type="NCBI Taxonomy" id="1862358"/>
    <lineage>
        <taxon>Bacteria</taxon>
        <taxon>Bacillati</taxon>
        <taxon>Actinomycetota</taxon>
        <taxon>Actinomycetes</taxon>
        <taxon>Mycobacteriales</taxon>
        <taxon>Corynebacteriaceae</taxon>
        <taxon>Corynebacterium</taxon>
    </lineage>
</organism>
<dbReference type="Proteomes" id="UP000269019">
    <property type="component" value="Chromosome"/>
</dbReference>
<dbReference type="OrthoDB" id="8527479at2"/>
<protein>
    <submittedName>
        <fullName evidence="2">CRISPR-associated endoribonuclease Cas2</fullName>
        <ecNumber evidence="2">3.1.-.-</ecNumber>
    </submittedName>
</protein>
<evidence type="ECO:0000313" key="3">
    <source>
        <dbReference type="Proteomes" id="UP000269019"/>
    </source>
</evidence>
<dbReference type="GO" id="GO:0016787">
    <property type="term" value="F:hydrolase activity"/>
    <property type="evidence" value="ECO:0007669"/>
    <property type="project" value="UniProtKB-KW"/>
</dbReference>
<feature type="region of interest" description="Disordered" evidence="1">
    <location>
        <begin position="98"/>
        <end position="117"/>
    </location>
</feature>
<sequence length="117" mass="13519">MMTLVVTACPQRLRGFLTRWLMEIEPGVYVGKVNARIRDALWDITVAEIAGGRAILVYPDSRKEAGFEVRVHRTTWEVVDYEGLALIRRPSTTKKQIMRSGWSKASKMRRARRNRSK</sequence>
<dbReference type="KEGG" id="ccho:CCHOA_00685"/>
<keyword evidence="2" id="KW-0378">Hydrolase</keyword>